<proteinExistence type="predicted"/>
<feature type="region of interest" description="Disordered" evidence="1">
    <location>
        <begin position="36"/>
        <end position="84"/>
    </location>
</feature>
<evidence type="ECO:0000256" key="1">
    <source>
        <dbReference type="SAM" id="MobiDB-lite"/>
    </source>
</evidence>
<dbReference type="InterPro" id="IPR036882">
    <property type="entry name" value="Alba-like_dom_sf"/>
</dbReference>
<name>A0AAD7UBF2_9STRA</name>
<dbReference type="EMBL" id="JAQMWT010000400">
    <property type="protein sequence ID" value="KAJ8601836.1"/>
    <property type="molecule type" value="Genomic_DNA"/>
</dbReference>
<dbReference type="Pfam" id="PF04232">
    <property type="entry name" value="SpoVS"/>
    <property type="match status" value="1"/>
</dbReference>
<organism evidence="2 3">
    <name type="scientific">Chrysophaeum taylorii</name>
    <dbReference type="NCBI Taxonomy" id="2483200"/>
    <lineage>
        <taxon>Eukaryota</taxon>
        <taxon>Sar</taxon>
        <taxon>Stramenopiles</taxon>
        <taxon>Ochrophyta</taxon>
        <taxon>Pelagophyceae</taxon>
        <taxon>Pelagomonadales</taxon>
        <taxon>Pelagomonadaceae</taxon>
        <taxon>Chrysophaeum</taxon>
    </lineage>
</organism>
<gene>
    <name evidence="2" type="ORF">CTAYLR_009051</name>
</gene>
<dbReference type="Proteomes" id="UP001230188">
    <property type="component" value="Unassembled WGS sequence"/>
</dbReference>
<dbReference type="PANTHER" id="PTHR35331:SF1">
    <property type="entry name" value="STAGE V SPORULATION PROTEIN S"/>
    <property type="match status" value="1"/>
</dbReference>
<dbReference type="Gene3D" id="3.30.110.20">
    <property type="entry name" value="Alba-like domain"/>
    <property type="match status" value="1"/>
</dbReference>
<dbReference type="GO" id="GO:0003676">
    <property type="term" value="F:nucleic acid binding"/>
    <property type="evidence" value="ECO:0007669"/>
    <property type="project" value="InterPro"/>
</dbReference>
<reference evidence="2" key="1">
    <citation type="submission" date="2023-01" db="EMBL/GenBank/DDBJ databases">
        <title>Metagenome sequencing of chrysophaentin producing Chrysophaeum taylorii.</title>
        <authorList>
            <person name="Davison J."/>
            <person name="Bewley C."/>
        </authorList>
    </citation>
    <scope>NUCLEOTIDE SEQUENCE</scope>
    <source>
        <strain evidence="2">NIES-1699</strain>
    </source>
</reference>
<protein>
    <submittedName>
        <fullName evidence="2">Uncharacterized protein</fullName>
    </submittedName>
</protein>
<dbReference type="InterPro" id="IPR007347">
    <property type="entry name" value="SpoVS"/>
</dbReference>
<keyword evidence="3" id="KW-1185">Reference proteome</keyword>
<feature type="compositionally biased region" description="Low complexity" evidence="1">
    <location>
        <begin position="46"/>
        <end position="55"/>
    </location>
</feature>
<evidence type="ECO:0000313" key="3">
    <source>
        <dbReference type="Proteomes" id="UP001230188"/>
    </source>
</evidence>
<dbReference type="AlphaFoldDB" id="A0AAD7UBF2"/>
<dbReference type="PANTHER" id="PTHR35331">
    <property type="entry name" value="STAGE V SPORULATION PROTEIN S"/>
    <property type="match status" value="1"/>
</dbReference>
<accession>A0AAD7UBF2</accession>
<comment type="caution">
    <text evidence="2">The sequence shown here is derived from an EMBL/GenBank/DDBJ whole genome shotgun (WGS) entry which is preliminary data.</text>
</comment>
<evidence type="ECO:0000313" key="2">
    <source>
        <dbReference type="EMBL" id="KAJ8601836.1"/>
    </source>
</evidence>
<feature type="compositionally biased region" description="Low complexity" evidence="1">
    <location>
        <begin position="62"/>
        <end position="72"/>
    </location>
</feature>
<sequence>MSLEGPGLASNVVEELTMIKKRVAYLEEENALLKRGHHAQQRSVRGYRAQQQQQQGRRRFPNNLNNNNTLDNSPKKGPLKQHDENFGCAANFGLGGLLNKYWPPPGLSVKDEARRSGRNIWVGSEHRSLQVSHELLGAALPDAVRGFPVAIFAKYEDNVNTAIKGAAIAAERLREQGRYVGVEASFRDNRNEVTLMVVDVHRSPDEHERGALTVASQTDYKVLGGAVANRVRDRKPTLLRAIGKRAVWAATRAVAVAREYVVETGPNLVFAPRFNSVQLSNRTEPSTVVELYVFAM</sequence>